<dbReference type="InterPro" id="IPR036047">
    <property type="entry name" value="F-box-like_dom_sf"/>
</dbReference>
<dbReference type="PANTHER" id="PTHR38926">
    <property type="entry name" value="F-BOX DOMAIN CONTAINING PROTEIN, EXPRESSED"/>
    <property type="match status" value="1"/>
</dbReference>
<feature type="domain" description="F-box" evidence="2">
    <location>
        <begin position="8"/>
        <end position="53"/>
    </location>
</feature>
<organism evidence="3 4">
    <name type="scientific">Linnemannia elongata AG-77</name>
    <dbReference type="NCBI Taxonomy" id="1314771"/>
    <lineage>
        <taxon>Eukaryota</taxon>
        <taxon>Fungi</taxon>
        <taxon>Fungi incertae sedis</taxon>
        <taxon>Mucoromycota</taxon>
        <taxon>Mortierellomycotina</taxon>
        <taxon>Mortierellomycetes</taxon>
        <taxon>Mortierellales</taxon>
        <taxon>Mortierellaceae</taxon>
        <taxon>Linnemannia</taxon>
    </lineage>
</organism>
<dbReference type="PANTHER" id="PTHR38926:SF5">
    <property type="entry name" value="F-BOX AND LEUCINE-RICH REPEAT PROTEIN 6"/>
    <property type="match status" value="1"/>
</dbReference>
<reference evidence="3 4" key="1">
    <citation type="submission" date="2016-05" db="EMBL/GenBank/DDBJ databases">
        <title>Genome sequencing reveals origins of a unique bacterial endosymbiosis in the earliest lineages of terrestrial Fungi.</title>
        <authorList>
            <consortium name="DOE Joint Genome Institute"/>
            <person name="Uehling J."/>
            <person name="Gryganskyi A."/>
            <person name="Hameed K."/>
            <person name="Tschaplinski T."/>
            <person name="Misztal P."/>
            <person name="Wu S."/>
            <person name="Desiro A."/>
            <person name="Vande Pol N."/>
            <person name="Du Z.-Y."/>
            <person name="Zienkiewicz A."/>
            <person name="Zienkiewicz K."/>
            <person name="Morin E."/>
            <person name="Tisserant E."/>
            <person name="Splivallo R."/>
            <person name="Hainaut M."/>
            <person name="Henrissat B."/>
            <person name="Ohm R."/>
            <person name="Kuo A."/>
            <person name="Yan J."/>
            <person name="Lipzen A."/>
            <person name="Nolan M."/>
            <person name="Labutti K."/>
            <person name="Barry K."/>
            <person name="Goldstein A."/>
            <person name="Labbe J."/>
            <person name="Schadt C."/>
            <person name="Tuskan G."/>
            <person name="Grigoriev I."/>
            <person name="Martin F."/>
            <person name="Vilgalys R."/>
            <person name="Bonito G."/>
        </authorList>
    </citation>
    <scope>NUCLEOTIDE SEQUENCE [LARGE SCALE GENOMIC DNA]</scope>
    <source>
        <strain evidence="3 4">AG-77</strain>
    </source>
</reference>
<keyword evidence="4" id="KW-1185">Reference proteome</keyword>
<feature type="region of interest" description="Disordered" evidence="1">
    <location>
        <begin position="584"/>
        <end position="612"/>
    </location>
</feature>
<dbReference type="Gene3D" id="1.20.1280.50">
    <property type="match status" value="1"/>
</dbReference>
<protein>
    <recommendedName>
        <fullName evidence="2">F-box domain-containing protein</fullName>
    </recommendedName>
</protein>
<dbReference type="InterPro" id="IPR032675">
    <property type="entry name" value="LRR_dom_sf"/>
</dbReference>
<evidence type="ECO:0000313" key="3">
    <source>
        <dbReference type="EMBL" id="OAQ25491.1"/>
    </source>
</evidence>
<dbReference type="Gene3D" id="3.80.10.10">
    <property type="entry name" value="Ribonuclease Inhibitor"/>
    <property type="match status" value="1"/>
</dbReference>
<proteinExistence type="predicted"/>
<evidence type="ECO:0000313" key="4">
    <source>
        <dbReference type="Proteomes" id="UP000078512"/>
    </source>
</evidence>
<sequence>MISPTTPPLTLLMLPAEVFESVLPFLSQYDLAQCVRVSQAWNRVFVPHLWRTLDIRSHRQLKRFLTSETQQALVKNAKFVRALCIIHKKLYHQFLPSRQTLIAEPGVIRIDVFAIGLFANLRALELHHLRHRRDDHDLSIFALVRQNPSLRRLKIDVKMDPRALVNLVTKYVPNLRDLDLSVTWRGDVKVLLENLPEGIRTVGLRDVHHRTPDNVGKATRVVSGASSTTMKRHHALESFSIGGDLAGQDEDVLLPFLESCSQNLKSFGGKSSVRFFHNARIASALSDLGIFYKEPSRQYLPPDESDADVALGISLNPNCTSIDLQLRLVGPLAAAAIVDNCERLEVLDIMDSGARGLLGSHLQAILGKATRLRRLRAHWLLAADKISATDILSSEWATTSLEHVDLKIDVPRVDNDTLSNNTEALQSSHDTQRQVLRRFGQQTNLRALMIGGMAVTPATGVFGHQRNCLEMTLESGLDGLVGLRNLELLDIHHMDHRVGVPELEWMDQNLLNLRQLIASSTIIRILRCYLDRPHYLLKSRTKISPPPRAQIKHRNLLHRQDLSPKSLVSKAYGIMFTLPCSTPISRSRTNPSSRNPDTRVQSSPPSLNTPETPTRLVVSLANQDQLLLRLLRIICESMTQLQHLRLFQKRLIRIFPLSEGAQTTTTSMEMEESHRIQRESIPAWRRSSTGLDILSGMKTLRVLEAQIMEHPIGIREMEVREFPNSQSLSEIETQTKRTILLNDLEDPGLDKCGVGYRWS</sequence>
<dbReference type="Proteomes" id="UP000078512">
    <property type="component" value="Unassembled WGS sequence"/>
</dbReference>
<accession>A0A197JLX2</accession>
<dbReference type="SUPFAM" id="SSF81383">
    <property type="entry name" value="F-box domain"/>
    <property type="match status" value="1"/>
</dbReference>
<dbReference type="SUPFAM" id="SSF52047">
    <property type="entry name" value="RNI-like"/>
    <property type="match status" value="1"/>
</dbReference>
<dbReference type="InterPro" id="IPR001810">
    <property type="entry name" value="F-box_dom"/>
</dbReference>
<dbReference type="OrthoDB" id="2366709at2759"/>
<dbReference type="AlphaFoldDB" id="A0A197JLX2"/>
<evidence type="ECO:0000256" key="1">
    <source>
        <dbReference type="SAM" id="MobiDB-lite"/>
    </source>
</evidence>
<name>A0A197JLX2_9FUNG</name>
<dbReference type="EMBL" id="KV442078">
    <property type="protein sequence ID" value="OAQ25491.1"/>
    <property type="molecule type" value="Genomic_DNA"/>
</dbReference>
<dbReference type="Pfam" id="PF12937">
    <property type="entry name" value="F-box-like"/>
    <property type="match status" value="1"/>
</dbReference>
<gene>
    <name evidence="3" type="ORF">K457DRAFT_23112</name>
</gene>
<feature type="compositionally biased region" description="Polar residues" evidence="1">
    <location>
        <begin position="598"/>
        <end position="612"/>
    </location>
</feature>
<feature type="compositionally biased region" description="Low complexity" evidence="1">
    <location>
        <begin position="584"/>
        <end position="595"/>
    </location>
</feature>
<dbReference type="PROSITE" id="PS50181">
    <property type="entry name" value="FBOX"/>
    <property type="match status" value="1"/>
</dbReference>
<evidence type="ECO:0000259" key="2">
    <source>
        <dbReference type="PROSITE" id="PS50181"/>
    </source>
</evidence>